<dbReference type="NCBIfam" id="TIGR01704">
    <property type="entry name" value="MTA_SAH-Nsdase"/>
    <property type="match status" value="1"/>
</dbReference>
<evidence type="ECO:0000256" key="5">
    <source>
        <dbReference type="ARBA" id="ARBA00023167"/>
    </source>
</evidence>
<dbReference type="NCBIfam" id="NF004079">
    <property type="entry name" value="PRK05584.1"/>
    <property type="match status" value="1"/>
</dbReference>
<dbReference type="RefSeq" id="WP_118325255.1">
    <property type="nucleotide sequence ID" value="NZ_CATXNH010000065.1"/>
</dbReference>
<evidence type="ECO:0000256" key="3">
    <source>
        <dbReference type="ARBA" id="ARBA00022605"/>
    </source>
</evidence>
<dbReference type="AlphaFoldDB" id="A0A395W8I6"/>
<comment type="pathway">
    <text evidence="1">Amino-acid biosynthesis; L-methionine biosynthesis via salvage pathway; S-methyl-5-thio-alpha-D-ribose 1-phosphate from S-methyl-5'-thioadenosine (hydrolase route): step 1/2.</text>
</comment>
<accession>A0A395W8I6</accession>
<protein>
    <recommendedName>
        <fullName evidence="2">adenosylhomocysteine nucleosidase</fullName>
        <ecNumber evidence="2">3.2.2.9</ecNumber>
    </recommendedName>
</protein>
<dbReference type="InterPro" id="IPR035994">
    <property type="entry name" value="Nucleoside_phosphorylase_sf"/>
</dbReference>
<dbReference type="GO" id="GO:0019509">
    <property type="term" value="P:L-methionine salvage from methylthioadenosine"/>
    <property type="evidence" value="ECO:0007669"/>
    <property type="project" value="UniProtKB-UniPathway"/>
</dbReference>
<dbReference type="SUPFAM" id="SSF53167">
    <property type="entry name" value="Purine and uridine phosphorylases"/>
    <property type="match status" value="1"/>
</dbReference>
<dbReference type="GO" id="GO:0005829">
    <property type="term" value="C:cytosol"/>
    <property type="evidence" value="ECO:0007669"/>
    <property type="project" value="TreeGrafter"/>
</dbReference>
<dbReference type="CDD" id="cd09008">
    <property type="entry name" value="MTAN"/>
    <property type="match status" value="1"/>
</dbReference>
<dbReference type="Proteomes" id="UP000265489">
    <property type="component" value="Unassembled WGS sequence"/>
</dbReference>
<keyword evidence="3" id="KW-0028">Amino-acid biosynthesis</keyword>
<proteinExistence type="predicted"/>
<keyword evidence="7" id="KW-0326">Glycosidase</keyword>
<dbReference type="GeneID" id="66580014"/>
<dbReference type="InterPro" id="IPR010049">
    <property type="entry name" value="MTA_SAH_Nsdase"/>
</dbReference>
<evidence type="ECO:0000313" key="7">
    <source>
        <dbReference type="EMBL" id="RGU91217.1"/>
    </source>
</evidence>
<dbReference type="UniPathway" id="UPA00904">
    <property type="reaction ID" value="UER00871"/>
</dbReference>
<comment type="caution">
    <text evidence="7">The sequence shown here is derived from an EMBL/GenBank/DDBJ whole genome shotgun (WGS) entry which is preliminary data.</text>
</comment>
<dbReference type="Gene3D" id="3.40.50.1580">
    <property type="entry name" value="Nucleoside phosphorylase domain"/>
    <property type="match status" value="1"/>
</dbReference>
<dbReference type="EMBL" id="QRYQ01000012">
    <property type="protein sequence ID" value="RGU91217.1"/>
    <property type="molecule type" value="Genomic_DNA"/>
</dbReference>
<dbReference type="Pfam" id="PF01048">
    <property type="entry name" value="PNP_UDP_1"/>
    <property type="match status" value="1"/>
</dbReference>
<sequence length="226" mass="24624">MIGIVAAMDAEIHEFEKRMDLVDHTKTIAGCTLTYGKWQGKDVVLCKSGVGKAYAAMSCTVLCMQGNIDSIINVGTAGGLTQDEQVLDIVISDKVIQADYDTSPLDGPSGVGLVYNSHEKLSQSCIDAANAMQIRYHVGTIASQDLFMSRDEDFEKLMNNFPDSICSEMEAGAIGAVATKFNIPFVIVRCLSDVVHHNENPMEFSTYVSKASAQSAKLIENWLMRI</sequence>
<organism evidence="7 8">
    <name type="scientific">Holdemanella biformis</name>
    <dbReference type="NCBI Taxonomy" id="1735"/>
    <lineage>
        <taxon>Bacteria</taxon>
        <taxon>Bacillati</taxon>
        <taxon>Bacillota</taxon>
        <taxon>Erysipelotrichia</taxon>
        <taxon>Erysipelotrichales</taxon>
        <taxon>Erysipelotrichaceae</taxon>
        <taxon>Holdemanella</taxon>
    </lineage>
</organism>
<evidence type="ECO:0000259" key="6">
    <source>
        <dbReference type="Pfam" id="PF01048"/>
    </source>
</evidence>
<evidence type="ECO:0000313" key="8">
    <source>
        <dbReference type="Proteomes" id="UP000265489"/>
    </source>
</evidence>
<dbReference type="GO" id="GO:0008930">
    <property type="term" value="F:methylthioadenosine nucleosidase activity"/>
    <property type="evidence" value="ECO:0007669"/>
    <property type="project" value="InterPro"/>
</dbReference>
<dbReference type="InterPro" id="IPR000845">
    <property type="entry name" value="Nucleoside_phosphorylase_d"/>
</dbReference>
<gene>
    <name evidence="7" type="ORF">DWW32_07085</name>
</gene>
<dbReference type="PANTHER" id="PTHR46832:SF1">
    <property type="entry name" value="5'-METHYLTHIOADENOSINE_S-ADENOSYLHOMOCYSTEINE NUCLEOSIDASE"/>
    <property type="match status" value="1"/>
</dbReference>
<evidence type="ECO:0000256" key="1">
    <source>
        <dbReference type="ARBA" id="ARBA00004945"/>
    </source>
</evidence>
<dbReference type="GO" id="GO:0008782">
    <property type="term" value="F:adenosylhomocysteine nucleosidase activity"/>
    <property type="evidence" value="ECO:0007669"/>
    <property type="project" value="UniProtKB-EC"/>
</dbReference>
<dbReference type="GO" id="GO:0009164">
    <property type="term" value="P:nucleoside catabolic process"/>
    <property type="evidence" value="ECO:0007669"/>
    <property type="project" value="InterPro"/>
</dbReference>
<name>A0A395W8I6_9FIRM</name>
<reference evidence="7 8" key="1">
    <citation type="submission" date="2018-08" db="EMBL/GenBank/DDBJ databases">
        <title>A genome reference for cultivated species of the human gut microbiota.</title>
        <authorList>
            <person name="Zou Y."/>
            <person name="Xue W."/>
            <person name="Luo G."/>
        </authorList>
    </citation>
    <scope>NUCLEOTIDE SEQUENCE [LARGE SCALE GENOMIC DNA]</scope>
    <source>
        <strain evidence="7 8">AF15-20</strain>
    </source>
</reference>
<feature type="domain" description="Nucleoside phosphorylase" evidence="6">
    <location>
        <begin position="2"/>
        <end position="220"/>
    </location>
</feature>
<dbReference type="GO" id="GO:0019284">
    <property type="term" value="P:L-methionine salvage from S-adenosylmethionine"/>
    <property type="evidence" value="ECO:0007669"/>
    <property type="project" value="TreeGrafter"/>
</dbReference>
<keyword evidence="5" id="KW-0486">Methionine biosynthesis</keyword>
<dbReference type="PANTHER" id="PTHR46832">
    <property type="entry name" value="5'-METHYLTHIOADENOSINE/S-ADENOSYLHOMOCYSTEINE NUCLEOSIDASE"/>
    <property type="match status" value="1"/>
</dbReference>
<evidence type="ECO:0000256" key="4">
    <source>
        <dbReference type="ARBA" id="ARBA00022801"/>
    </source>
</evidence>
<keyword evidence="4 7" id="KW-0378">Hydrolase</keyword>
<evidence type="ECO:0000256" key="2">
    <source>
        <dbReference type="ARBA" id="ARBA00011974"/>
    </source>
</evidence>
<dbReference type="EC" id="3.2.2.9" evidence="2"/>